<feature type="region of interest" description="Disordered" evidence="3">
    <location>
        <begin position="315"/>
        <end position="420"/>
    </location>
</feature>
<name>A0A812RM41_9DINO</name>
<evidence type="ECO:0000313" key="4">
    <source>
        <dbReference type="EMBL" id="CAE7445259.1"/>
    </source>
</evidence>
<accession>A0A812RM41</accession>
<dbReference type="InterPro" id="IPR036770">
    <property type="entry name" value="Ankyrin_rpt-contain_sf"/>
</dbReference>
<dbReference type="Proteomes" id="UP000604046">
    <property type="component" value="Unassembled WGS sequence"/>
</dbReference>
<organism evidence="4 5">
    <name type="scientific">Symbiodinium natans</name>
    <dbReference type="NCBI Taxonomy" id="878477"/>
    <lineage>
        <taxon>Eukaryota</taxon>
        <taxon>Sar</taxon>
        <taxon>Alveolata</taxon>
        <taxon>Dinophyceae</taxon>
        <taxon>Suessiales</taxon>
        <taxon>Symbiodiniaceae</taxon>
        <taxon>Symbiodinium</taxon>
    </lineage>
</organism>
<dbReference type="PANTHER" id="PTHR24198:SF165">
    <property type="entry name" value="ANKYRIN REPEAT-CONTAINING PROTEIN-RELATED"/>
    <property type="match status" value="1"/>
</dbReference>
<feature type="region of interest" description="Disordered" evidence="3">
    <location>
        <begin position="124"/>
        <end position="145"/>
    </location>
</feature>
<gene>
    <name evidence="4" type="primary">ENO2</name>
    <name evidence="4" type="ORF">SNAT2548_LOCUS24244</name>
</gene>
<evidence type="ECO:0000256" key="3">
    <source>
        <dbReference type="SAM" id="MobiDB-lite"/>
    </source>
</evidence>
<keyword evidence="5" id="KW-1185">Reference proteome</keyword>
<comment type="caution">
    <text evidence="4">The sequence shown here is derived from an EMBL/GenBank/DDBJ whole genome shotgun (WGS) entry which is preliminary data.</text>
</comment>
<evidence type="ECO:0000256" key="1">
    <source>
        <dbReference type="ARBA" id="ARBA00022737"/>
    </source>
</evidence>
<dbReference type="Pfam" id="PF12796">
    <property type="entry name" value="Ank_2"/>
    <property type="match status" value="2"/>
</dbReference>
<keyword evidence="1" id="KW-0677">Repeat</keyword>
<dbReference type="PANTHER" id="PTHR24198">
    <property type="entry name" value="ANKYRIN REPEAT AND PROTEIN KINASE DOMAIN-CONTAINING PROTEIN"/>
    <property type="match status" value="1"/>
</dbReference>
<dbReference type="SMART" id="SM00248">
    <property type="entry name" value="ANK"/>
    <property type="match status" value="3"/>
</dbReference>
<dbReference type="InterPro" id="IPR002110">
    <property type="entry name" value="Ankyrin_rpt"/>
</dbReference>
<reference evidence="4" key="1">
    <citation type="submission" date="2021-02" db="EMBL/GenBank/DDBJ databases">
        <authorList>
            <person name="Dougan E. K."/>
            <person name="Rhodes N."/>
            <person name="Thang M."/>
            <person name="Chan C."/>
        </authorList>
    </citation>
    <scope>NUCLEOTIDE SEQUENCE</scope>
</reference>
<sequence length="565" mass="62123">MSFSFRLARETNDQLSEASADVVAALDAEEKAVKTLLVARASANQVTRHHTGGAFSALHEACRCNTEVDILQLMLESRGDPELKTHCKANRRTALEVAEAEGHVNLVRFLQESSTTSLGIAGSVGSKAAPTMPMPSQEAGSGSVPTASFRQTRQVLEHVTEEDAAVLVALGAEERAWMLRVAAGYNQVSAAKALLCARASVDHVTRHSTGGVFNALHGACMWNASTEMVQLLLQARADTNIKAHYRGQPRTALQIAAVNRHDDLVQCFPDARWARPSGSGPAAAAWSWESSAQHAWSATGPQSWNSSADTWGGYSQWSWPRAEGKEASTWPSPEDGSAAAFQPSSPSVRPTETSSGTQWWNYGSSDGWQSKEASSFQDATAMNSSARSASDTRPMQRSRSPTAQGSSNAESWRSHNGDDGWSWENRGLPSLLWEDERDWDVIETVQIHRVAYLQNTCSAHFKDGRPLQQTVDDLKQGRVDPMKHKNFILNGLKSNVKHEGRWQDLYWTQDHRRLLCMRRAGCTHVRVRLRPSDRSFTPIMRKMIARLGHDTTIQVLGEASTQAPN</sequence>
<evidence type="ECO:0000313" key="5">
    <source>
        <dbReference type="Proteomes" id="UP000604046"/>
    </source>
</evidence>
<dbReference type="SUPFAM" id="SSF48403">
    <property type="entry name" value="Ankyrin repeat"/>
    <property type="match status" value="1"/>
</dbReference>
<protein>
    <submittedName>
        <fullName evidence="4">ENO2 protein</fullName>
    </submittedName>
</protein>
<dbReference type="Gene3D" id="1.25.40.20">
    <property type="entry name" value="Ankyrin repeat-containing domain"/>
    <property type="match status" value="2"/>
</dbReference>
<evidence type="ECO:0000256" key="2">
    <source>
        <dbReference type="ARBA" id="ARBA00023043"/>
    </source>
</evidence>
<dbReference type="EMBL" id="CAJNDS010002351">
    <property type="protein sequence ID" value="CAE7445259.1"/>
    <property type="molecule type" value="Genomic_DNA"/>
</dbReference>
<dbReference type="OrthoDB" id="426578at2759"/>
<feature type="compositionally biased region" description="Polar residues" evidence="3">
    <location>
        <begin position="342"/>
        <end position="411"/>
    </location>
</feature>
<keyword evidence="2" id="KW-0040">ANK repeat</keyword>
<dbReference type="AlphaFoldDB" id="A0A812RM41"/>
<proteinExistence type="predicted"/>